<dbReference type="AlphaFoldDB" id="A0A1W1XFU5"/>
<name>A0A1W1XFU5_9CLOT</name>
<dbReference type="EMBL" id="FWXH01000004">
    <property type="protein sequence ID" value="SMC22654.1"/>
    <property type="molecule type" value="Genomic_DNA"/>
</dbReference>
<feature type="region of interest" description="Disordered" evidence="1">
    <location>
        <begin position="1"/>
        <end position="50"/>
    </location>
</feature>
<sequence>MSKQLKSSTDNQWASQSNKPFKSSTSKGKEEKTETDNQWTTTVKNNTPEK</sequence>
<keyword evidence="3" id="KW-1185">Reference proteome</keyword>
<evidence type="ECO:0000256" key="1">
    <source>
        <dbReference type="SAM" id="MobiDB-lite"/>
    </source>
</evidence>
<gene>
    <name evidence="2" type="ORF">SAMN02745134_01673</name>
</gene>
<feature type="compositionally biased region" description="Polar residues" evidence="1">
    <location>
        <begin position="36"/>
        <end position="50"/>
    </location>
</feature>
<feature type="compositionally biased region" description="Polar residues" evidence="1">
    <location>
        <begin position="1"/>
        <end position="21"/>
    </location>
</feature>
<evidence type="ECO:0000313" key="2">
    <source>
        <dbReference type="EMBL" id="SMC22654.1"/>
    </source>
</evidence>
<organism evidence="2 3">
    <name type="scientific">Clostridium acidisoli DSM 12555</name>
    <dbReference type="NCBI Taxonomy" id="1121291"/>
    <lineage>
        <taxon>Bacteria</taxon>
        <taxon>Bacillati</taxon>
        <taxon>Bacillota</taxon>
        <taxon>Clostridia</taxon>
        <taxon>Eubacteriales</taxon>
        <taxon>Clostridiaceae</taxon>
        <taxon>Clostridium</taxon>
    </lineage>
</organism>
<protein>
    <submittedName>
        <fullName evidence="2">Uncharacterized protein</fullName>
    </submittedName>
</protein>
<evidence type="ECO:0000313" key="3">
    <source>
        <dbReference type="Proteomes" id="UP000192468"/>
    </source>
</evidence>
<proteinExistence type="predicted"/>
<accession>A0A1W1XFU5</accession>
<dbReference type="Proteomes" id="UP000192468">
    <property type="component" value="Unassembled WGS sequence"/>
</dbReference>
<reference evidence="2 3" key="1">
    <citation type="submission" date="2017-04" db="EMBL/GenBank/DDBJ databases">
        <authorList>
            <person name="Afonso C.L."/>
            <person name="Miller P.J."/>
            <person name="Scott M.A."/>
            <person name="Spackman E."/>
            <person name="Goraichik I."/>
            <person name="Dimitrov K.M."/>
            <person name="Suarez D.L."/>
            <person name="Swayne D.E."/>
        </authorList>
    </citation>
    <scope>NUCLEOTIDE SEQUENCE [LARGE SCALE GENOMIC DNA]</scope>
    <source>
        <strain evidence="2 3">DSM 12555</strain>
    </source>
</reference>
<dbReference type="RefSeq" id="WP_176212647.1">
    <property type="nucleotide sequence ID" value="NZ_FWXH01000004.1"/>
</dbReference>